<evidence type="ECO:0000259" key="5">
    <source>
        <dbReference type="Pfam" id="PF00389"/>
    </source>
</evidence>
<dbReference type="KEGG" id="erz:ER308_10420"/>
<evidence type="ECO:0000256" key="4">
    <source>
        <dbReference type="RuleBase" id="RU003719"/>
    </source>
</evidence>
<dbReference type="Pfam" id="PF02826">
    <property type="entry name" value="2-Hacid_dh_C"/>
    <property type="match status" value="1"/>
</dbReference>
<dbReference type="PANTHER" id="PTHR10996">
    <property type="entry name" value="2-HYDROXYACID DEHYDROGENASE-RELATED"/>
    <property type="match status" value="1"/>
</dbReference>
<dbReference type="InterPro" id="IPR050223">
    <property type="entry name" value="D-isomer_2-hydroxyacid_DH"/>
</dbReference>
<dbReference type="InterPro" id="IPR036291">
    <property type="entry name" value="NAD(P)-bd_dom_sf"/>
</dbReference>
<dbReference type="InterPro" id="IPR006139">
    <property type="entry name" value="D-isomer_2_OHA_DH_cat_dom"/>
</dbReference>
<evidence type="ECO:0000313" key="7">
    <source>
        <dbReference type="EMBL" id="QBI19934.1"/>
    </source>
</evidence>
<dbReference type="AlphaFoldDB" id="A0A411YF91"/>
<dbReference type="InterPro" id="IPR006140">
    <property type="entry name" value="D-isomer_DH_NAD-bd"/>
</dbReference>
<comment type="similarity">
    <text evidence="1 4">Belongs to the D-isomer specific 2-hydroxyacid dehydrogenase family.</text>
</comment>
<evidence type="ECO:0000256" key="1">
    <source>
        <dbReference type="ARBA" id="ARBA00005854"/>
    </source>
</evidence>
<evidence type="ECO:0000313" key="8">
    <source>
        <dbReference type="Proteomes" id="UP000291469"/>
    </source>
</evidence>
<dbReference type="GO" id="GO:0030267">
    <property type="term" value="F:glyoxylate reductase (NADPH) activity"/>
    <property type="evidence" value="ECO:0007669"/>
    <property type="project" value="TreeGrafter"/>
</dbReference>
<dbReference type="OrthoDB" id="9793626at2"/>
<reference evidence="7 8" key="1">
    <citation type="submission" date="2019-01" db="EMBL/GenBank/DDBJ databases">
        <title>Egibacter rhizosphaerae EGI 80759T.</title>
        <authorList>
            <person name="Chen D.-D."/>
            <person name="Tian Y."/>
            <person name="Jiao J.-Y."/>
            <person name="Zhang X.-T."/>
            <person name="Zhang Y.-G."/>
            <person name="Zhang Y."/>
            <person name="Xiao M."/>
            <person name="Shu W.-S."/>
            <person name="Li W.-J."/>
        </authorList>
    </citation>
    <scope>NUCLEOTIDE SEQUENCE [LARGE SCALE GENOMIC DNA]</scope>
    <source>
        <strain evidence="7 8">EGI 80759</strain>
    </source>
</reference>
<gene>
    <name evidence="7" type="ORF">ER308_10420</name>
</gene>
<dbReference type="SUPFAM" id="SSF52283">
    <property type="entry name" value="Formate/glycerate dehydrogenase catalytic domain-like"/>
    <property type="match status" value="1"/>
</dbReference>
<dbReference type="PANTHER" id="PTHR10996:SF178">
    <property type="entry name" value="2-HYDROXYACID DEHYDROGENASE YGL185C-RELATED"/>
    <property type="match status" value="1"/>
</dbReference>
<proteinExistence type="inferred from homology"/>
<dbReference type="Pfam" id="PF00389">
    <property type="entry name" value="2-Hacid_dh"/>
    <property type="match status" value="1"/>
</dbReference>
<dbReference type="SUPFAM" id="SSF51735">
    <property type="entry name" value="NAD(P)-binding Rossmann-fold domains"/>
    <property type="match status" value="1"/>
</dbReference>
<dbReference type="GO" id="GO:0005829">
    <property type="term" value="C:cytosol"/>
    <property type="evidence" value="ECO:0007669"/>
    <property type="project" value="TreeGrafter"/>
</dbReference>
<dbReference type="EMBL" id="CP036402">
    <property type="protein sequence ID" value="QBI19934.1"/>
    <property type="molecule type" value="Genomic_DNA"/>
</dbReference>
<feature type="domain" description="D-isomer specific 2-hydroxyacid dehydrogenase catalytic" evidence="5">
    <location>
        <begin position="58"/>
        <end position="311"/>
    </location>
</feature>
<keyword evidence="8" id="KW-1185">Reference proteome</keyword>
<dbReference type="Gene3D" id="3.40.50.720">
    <property type="entry name" value="NAD(P)-binding Rossmann-like Domain"/>
    <property type="match status" value="2"/>
</dbReference>
<keyword evidence="2 4" id="KW-0560">Oxidoreductase</keyword>
<sequence>MVTAAAEPAALVTSRSFASASRGPERRLERAGLTVRRGPSDHGMEGLRPLLDESVAWIAGTGPITTEHLDAAPRLEVIARYGIGVEAADLGAAAARGIRVTNTPGANSESVADHTLALLLALLRGVGRNEPGSAPPPPQARELGALTVGLVGLGRVGRAVAERLQGFGGQVLGHDPSFADRPPAEAGNVRLCTLEELAATSDVVSLHRPGGETLVDRALLDRLPRRALLVNTARADLVDEPAVAEFLRSGRLGGYATDVGAGPDSPLRAAPNLIATDHVSAHTAEAIDRMGTMAAEEVVRALAGEPPANPVVDPASGNVRG</sequence>
<organism evidence="7 8">
    <name type="scientific">Egibacter rhizosphaerae</name>
    <dbReference type="NCBI Taxonomy" id="1670831"/>
    <lineage>
        <taxon>Bacteria</taxon>
        <taxon>Bacillati</taxon>
        <taxon>Actinomycetota</taxon>
        <taxon>Nitriliruptoria</taxon>
        <taxon>Egibacterales</taxon>
        <taxon>Egibacteraceae</taxon>
        <taxon>Egibacter</taxon>
    </lineage>
</organism>
<name>A0A411YF91_9ACTN</name>
<evidence type="ECO:0000256" key="3">
    <source>
        <dbReference type="ARBA" id="ARBA00023027"/>
    </source>
</evidence>
<feature type="domain" description="D-isomer specific 2-hydroxyacid dehydrogenase NAD-binding" evidence="6">
    <location>
        <begin position="135"/>
        <end position="280"/>
    </location>
</feature>
<keyword evidence="3" id="KW-0520">NAD</keyword>
<dbReference type="GO" id="GO:0016618">
    <property type="term" value="F:hydroxypyruvate reductase [NAD(P)H] activity"/>
    <property type="evidence" value="ECO:0007669"/>
    <property type="project" value="TreeGrafter"/>
</dbReference>
<dbReference type="GO" id="GO:0051287">
    <property type="term" value="F:NAD binding"/>
    <property type="evidence" value="ECO:0007669"/>
    <property type="project" value="InterPro"/>
</dbReference>
<protein>
    <submittedName>
        <fullName evidence="7">Hydroxyacid dehydrogenase</fullName>
    </submittedName>
</protein>
<accession>A0A411YF91</accession>
<evidence type="ECO:0000256" key="2">
    <source>
        <dbReference type="ARBA" id="ARBA00023002"/>
    </source>
</evidence>
<evidence type="ECO:0000259" key="6">
    <source>
        <dbReference type="Pfam" id="PF02826"/>
    </source>
</evidence>
<dbReference type="Proteomes" id="UP000291469">
    <property type="component" value="Chromosome"/>
</dbReference>